<proteinExistence type="predicted"/>
<dbReference type="AlphaFoldDB" id="A0A1F4V1R0"/>
<protein>
    <recommendedName>
        <fullName evidence="5">Type II secretion system protein</fullName>
    </recommendedName>
</protein>
<sequence length="178" mass="19177">MTKTNMKKTGFTLIEIMLYTALISIVLGAVVMFALNASRARVRSDTQQDVTDNLRYASAKISYEIRNAQSVGLVSPIEVTLTTNDTARNPTIIRLQGGALYMGYGNTGSCTSSSPCALTGNNVKVSSFSFADETPPDSTSKIITFEITIESASLGGKEYQHSVSSRQSVENRSSSEKP</sequence>
<evidence type="ECO:0008006" key="5">
    <source>
        <dbReference type="Google" id="ProtNLM"/>
    </source>
</evidence>
<feature type="transmembrane region" description="Helical" evidence="2">
    <location>
        <begin position="16"/>
        <end position="35"/>
    </location>
</feature>
<keyword evidence="2" id="KW-0812">Transmembrane</keyword>
<organism evidence="3 4">
    <name type="scientific">candidate division WWE3 bacterium RIFCSPLOWO2_01_FULL_39_13</name>
    <dbReference type="NCBI Taxonomy" id="1802624"/>
    <lineage>
        <taxon>Bacteria</taxon>
        <taxon>Katanobacteria</taxon>
    </lineage>
</organism>
<evidence type="ECO:0000313" key="3">
    <source>
        <dbReference type="EMBL" id="OGC51136.1"/>
    </source>
</evidence>
<evidence type="ECO:0000256" key="1">
    <source>
        <dbReference type="SAM" id="MobiDB-lite"/>
    </source>
</evidence>
<keyword evidence="2" id="KW-0472">Membrane</keyword>
<comment type="caution">
    <text evidence="3">The sequence shown here is derived from an EMBL/GenBank/DDBJ whole genome shotgun (WGS) entry which is preliminary data.</text>
</comment>
<name>A0A1F4V1R0_UNCKA</name>
<dbReference type="STRING" id="1802624.A2982_03035"/>
<dbReference type="EMBL" id="MEVH01000030">
    <property type="protein sequence ID" value="OGC51136.1"/>
    <property type="molecule type" value="Genomic_DNA"/>
</dbReference>
<evidence type="ECO:0000313" key="4">
    <source>
        <dbReference type="Proteomes" id="UP000178771"/>
    </source>
</evidence>
<dbReference type="Proteomes" id="UP000178771">
    <property type="component" value="Unassembled WGS sequence"/>
</dbReference>
<accession>A0A1F4V1R0</accession>
<dbReference type="InterPro" id="IPR012902">
    <property type="entry name" value="N_methyl_site"/>
</dbReference>
<gene>
    <name evidence="3" type="ORF">A2982_03035</name>
</gene>
<feature type="region of interest" description="Disordered" evidence="1">
    <location>
        <begin position="156"/>
        <end position="178"/>
    </location>
</feature>
<evidence type="ECO:0000256" key="2">
    <source>
        <dbReference type="SAM" id="Phobius"/>
    </source>
</evidence>
<reference evidence="3 4" key="1">
    <citation type="journal article" date="2016" name="Nat. Commun.">
        <title>Thousands of microbial genomes shed light on interconnected biogeochemical processes in an aquifer system.</title>
        <authorList>
            <person name="Anantharaman K."/>
            <person name="Brown C.T."/>
            <person name="Hug L.A."/>
            <person name="Sharon I."/>
            <person name="Castelle C.J."/>
            <person name="Probst A.J."/>
            <person name="Thomas B.C."/>
            <person name="Singh A."/>
            <person name="Wilkins M.J."/>
            <person name="Karaoz U."/>
            <person name="Brodie E.L."/>
            <person name="Williams K.H."/>
            <person name="Hubbard S.S."/>
            <person name="Banfield J.F."/>
        </authorList>
    </citation>
    <scope>NUCLEOTIDE SEQUENCE [LARGE SCALE GENOMIC DNA]</scope>
</reference>
<dbReference type="Pfam" id="PF07963">
    <property type="entry name" value="N_methyl"/>
    <property type="match status" value="1"/>
</dbReference>
<feature type="compositionally biased region" description="Low complexity" evidence="1">
    <location>
        <begin position="162"/>
        <end position="172"/>
    </location>
</feature>
<keyword evidence="2" id="KW-1133">Transmembrane helix</keyword>